<keyword evidence="3" id="KW-1185">Reference proteome</keyword>
<organism evidence="2 3">
    <name type="scientific">Sporosarcina psychrophila</name>
    <name type="common">Bacillus psychrophilus</name>
    <dbReference type="NCBI Taxonomy" id="1476"/>
    <lineage>
        <taxon>Bacteria</taxon>
        <taxon>Bacillati</taxon>
        <taxon>Bacillota</taxon>
        <taxon>Bacilli</taxon>
        <taxon>Bacillales</taxon>
        <taxon>Caryophanaceae</taxon>
        <taxon>Sporosarcina</taxon>
    </lineage>
</organism>
<name>A0ABV2KEB2_SPOPS</name>
<comment type="caution">
    <text evidence="2">The sequence shown here is derived from an EMBL/GenBank/DDBJ whole genome shotgun (WGS) entry which is preliminary data.</text>
</comment>
<dbReference type="RefSeq" id="WP_354314862.1">
    <property type="nucleotide sequence ID" value="NZ_JBEPME010000010.1"/>
</dbReference>
<dbReference type="EMBL" id="JBEPME010000010">
    <property type="protein sequence ID" value="MET3659426.1"/>
    <property type="molecule type" value="Genomic_DNA"/>
</dbReference>
<protein>
    <recommendedName>
        <fullName evidence="1">NERD domain-containing protein</fullName>
    </recommendedName>
</protein>
<dbReference type="Pfam" id="PF08378">
    <property type="entry name" value="NERD"/>
    <property type="match status" value="1"/>
</dbReference>
<evidence type="ECO:0000313" key="2">
    <source>
        <dbReference type="EMBL" id="MET3659426.1"/>
    </source>
</evidence>
<gene>
    <name evidence="2" type="ORF">ABIC55_004566</name>
</gene>
<dbReference type="InterPro" id="IPR011528">
    <property type="entry name" value="NERD"/>
</dbReference>
<accession>A0ABV2KEB2</accession>
<evidence type="ECO:0000259" key="1">
    <source>
        <dbReference type="PROSITE" id="PS50965"/>
    </source>
</evidence>
<dbReference type="Proteomes" id="UP001549104">
    <property type="component" value="Unassembled WGS sequence"/>
</dbReference>
<reference evidence="2 3" key="1">
    <citation type="submission" date="2024-06" db="EMBL/GenBank/DDBJ databases">
        <title>Sorghum-associated microbial communities from plants grown in Nebraska, USA.</title>
        <authorList>
            <person name="Schachtman D."/>
        </authorList>
    </citation>
    <scope>NUCLEOTIDE SEQUENCE [LARGE SCALE GENOMIC DNA]</scope>
    <source>
        <strain evidence="2 3">1288</strain>
    </source>
</reference>
<dbReference type="PROSITE" id="PS50965">
    <property type="entry name" value="NERD"/>
    <property type="match status" value="1"/>
</dbReference>
<feature type="domain" description="NERD" evidence="1">
    <location>
        <begin position="62"/>
        <end position="156"/>
    </location>
</feature>
<sequence>MYKYVTLSWIVPVLRKRWIGNFISKSRKESLKLEGLNAAIKRLPLGHETLPILETVFASRKAGFGGEQQLGKVFENYSYPMKYRVLHDVSLTSSTPFQIDTQFITPTYAVIVEVKNISVEHKIVNNPPQLIRVLNNGEVKGFNSPITQVENASDAC</sequence>
<proteinExistence type="predicted"/>
<evidence type="ECO:0000313" key="3">
    <source>
        <dbReference type="Proteomes" id="UP001549104"/>
    </source>
</evidence>